<evidence type="ECO:0000313" key="2">
    <source>
        <dbReference type="EMBL" id="QSX08802.1"/>
    </source>
</evidence>
<dbReference type="AlphaFoldDB" id="A0A974XFA6"/>
<evidence type="ECO:0000256" key="1">
    <source>
        <dbReference type="SAM" id="MobiDB-lite"/>
    </source>
</evidence>
<dbReference type="KEGG" id="alka:J0B03_01570"/>
<organism evidence="2 3">
    <name type="scientific">Alkalibacter rhizosphaerae</name>
    <dbReference type="NCBI Taxonomy" id="2815577"/>
    <lineage>
        <taxon>Bacteria</taxon>
        <taxon>Bacillati</taxon>
        <taxon>Bacillota</taxon>
        <taxon>Clostridia</taxon>
        <taxon>Eubacteriales</taxon>
        <taxon>Eubacteriaceae</taxon>
        <taxon>Alkalibacter</taxon>
    </lineage>
</organism>
<name>A0A974XFA6_9FIRM</name>
<keyword evidence="3" id="KW-1185">Reference proteome</keyword>
<dbReference type="EMBL" id="CP071444">
    <property type="protein sequence ID" value="QSX08802.1"/>
    <property type="molecule type" value="Genomic_DNA"/>
</dbReference>
<gene>
    <name evidence="2" type="ORF">J0B03_01570</name>
</gene>
<feature type="region of interest" description="Disordered" evidence="1">
    <location>
        <begin position="57"/>
        <end position="76"/>
    </location>
</feature>
<reference evidence="2" key="1">
    <citation type="submission" date="2021-03" db="EMBL/GenBank/DDBJ databases">
        <title>Alkalibacter marinus sp. nov., isolated from tidal flat sediment.</title>
        <authorList>
            <person name="Namirimu T."/>
            <person name="Yang J.-A."/>
            <person name="Yang S.-H."/>
            <person name="Kim Y.-J."/>
            <person name="Kwon K.K."/>
        </authorList>
    </citation>
    <scope>NUCLEOTIDE SEQUENCE</scope>
    <source>
        <strain evidence="2">ES005</strain>
    </source>
</reference>
<evidence type="ECO:0000313" key="3">
    <source>
        <dbReference type="Proteomes" id="UP000663499"/>
    </source>
</evidence>
<feature type="region of interest" description="Disordered" evidence="1">
    <location>
        <begin position="1"/>
        <end position="49"/>
    </location>
</feature>
<protein>
    <submittedName>
        <fullName evidence="2">Uncharacterized protein</fullName>
    </submittedName>
</protein>
<sequence length="76" mass="8533">MRIIVRVATRDANNERDNIKGDKPSCQRTSEEESRRGGTQFHSASADLNLRVRGVEQEASTDFDLRRRSPSVGCAQ</sequence>
<dbReference type="RefSeq" id="WP_207300143.1">
    <property type="nucleotide sequence ID" value="NZ_CP071444.1"/>
</dbReference>
<proteinExistence type="predicted"/>
<accession>A0A974XFA6</accession>
<dbReference type="Proteomes" id="UP000663499">
    <property type="component" value="Chromosome"/>
</dbReference>
<feature type="compositionally biased region" description="Basic and acidic residues" evidence="1">
    <location>
        <begin position="8"/>
        <end position="36"/>
    </location>
</feature>